<accession>A0A0B7NRT5</accession>
<dbReference type="OrthoDB" id="2284342at2759"/>
<keyword evidence="3" id="KW-1185">Reference proteome</keyword>
<feature type="compositionally biased region" description="Polar residues" evidence="1">
    <location>
        <begin position="27"/>
        <end position="37"/>
    </location>
</feature>
<dbReference type="Proteomes" id="UP000054107">
    <property type="component" value="Unassembled WGS sequence"/>
</dbReference>
<proteinExistence type="predicted"/>
<gene>
    <name evidence="2" type="primary">PARPA_12013.1 scaffold 44813</name>
</gene>
<reference evidence="2 3" key="1">
    <citation type="submission" date="2014-09" db="EMBL/GenBank/DDBJ databases">
        <authorList>
            <person name="Ellenberger Sabrina"/>
        </authorList>
    </citation>
    <scope>NUCLEOTIDE SEQUENCE [LARGE SCALE GENOMIC DNA]</scope>
    <source>
        <strain evidence="2 3">CBS 412.66</strain>
    </source>
</reference>
<dbReference type="EMBL" id="LN733717">
    <property type="protein sequence ID" value="CEP17714.1"/>
    <property type="molecule type" value="Genomic_DNA"/>
</dbReference>
<protein>
    <submittedName>
        <fullName evidence="2">Uncharacterized protein</fullName>
    </submittedName>
</protein>
<sequence>MSTIEEQFLALQQQFASLQAQLQTASGPTHTPMQSADDTAMPTPMQSEENTAMPPLHSFGTRPHYDWSPSVALMNLMELDIPLHHAKPLPDSERKAIIESPILPWPISITALRLPFPLPSVR</sequence>
<evidence type="ECO:0000313" key="3">
    <source>
        <dbReference type="Proteomes" id="UP000054107"/>
    </source>
</evidence>
<evidence type="ECO:0000313" key="2">
    <source>
        <dbReference type="EMBL" id="CEP17714.1"/>
    </source>
</evidence>
<dbReference type="AlphaFoldDB" id="A0A0B7NRT5"/>
<evidence type="ECO:0000256" key="1">
    <source>
        <dbReference type="SAM" id="MobiDB-lite"/>
    </source>
</evidence>
<feature type="region of interest" description="Disordered" evidence="1">
    <location>
        <begin position="20"/>
        <end position="57"/>
    </location>
</feature>
<organism evidence="2 3">
    <name type="scientific">Parasitella parasitica</name>
    <dbReference type="NCBI Taxonomy" id="35722"/>
    <lineage>
        <taxon>Eukaryota</taxon>
        <taxon>Fungi</taxon>
        <taxon>Fungi incertae sedis</taxon>
        <taxon>Mucoromycota</taxon>
        <taxon>Mucoromycotina</taxon>
        <taxon>Mucoromycetes</taxon>
        <taxon>Mucorales</taxon>
        <taxon>Mucorineae</taxon>
        <taxon>Mucoraceae</taxon>
        <taxon>Parasitella</taxon>
    </lineage>
</organism>
<name>A0A0B7NRT5_9FUNG</name>